<feature type="non-terminal residue" evidence="5">
    <location>
        <position position="1"/>
    </location>
</feature>
<dbReference type="OrthoDB" id="3360at2759"/>
<dbReference type="InterPro" id="IPR019775">
    <property type="entry name" value="WD40_repeat_CS"/>
</dbReference>
<dbReference type="SUPFAM" id="SSF50998">
    <property type="entry name" value="Quinoprotein alcohol dehydrogenase-like"/>
    <property type="match status" value="1"/>
</dbReference>
<dbReference type="OMA" id="NICEHED"/>
<feature type="repeat" description="WD" evidence="3">
    <location>
        <begin position="338"/>
        <end position="375"/>
    </location>
</feature>
<dbReference type="Gramene" id="CDF33484">
    <property type="protein sequence ID" value="CDF33484"/>
    <property type="gene ID" value="CHC_T00008617001"/>
</dbReference>
<dbReference type="PROSITE" id="PS00678">
    <property type="entry name" value="WD_REPEATS_1"/>
    <property type="match status" value="1"/>
</dbReference>
<dbReference type="PANTHER" id="PTHR19857:SF8">
    <property type="entry name" value="ANGIO-ASSOCIATED MIGRATORY CELL PROTEIN"/>
    <property type="match status" value="1"/>
</dbReference>
<protein>
    <submittedName>
        <fullName evidence="5">WD40-repeat containing protein</fullName>
    </submittedName>
</protein>
<dbReference type="PROSITE" id="PS50082">
    <property type="entry name" value="WD_REPEATS_2"/>
    <property type="match status" value="6"/>
</dbReference>
<evidence type="ECO:0000313" key="5">
    <source>
        <dbReference type="EMBL" id="CDF33484.1"/>
    </source>
</evidence>
<keyword evidence="2" id="KW-0677">Repeat</keyword>
<dbReference type="SMART" id="SM00320">
    <property type="entry name" value="WD40"/>
    <property type="match status" value="7"/>
</dbReference>
<reference evidence="6" key="1">
    <citation type="journal article" date="2013" name="Proc. Natl. Acad. Sci. U.S.A.">
        <title>Genome structure and metabolic features in the red seaweed Chondrus crispus shed light on evolution of the Archaeplastida.</title>
        <authorList>
            <person name="Collen J."/>
            <person name="Porcel B."/>
            <person name="Carre W."/>
            <person name="Ball S.G."/>
            <person name="Chaparro C."/>
            <person name="Tonon T."/>
            <person name="Barbeyron T."/>
            <person name="Michel G."/>
            <person name="Noel B."/>
            <person name="Valentin K."/>
            <person name="Elias M."/>
            <person name="Artiguenave F."/>
            <person name="Arun A."/>
            <person name="Aury J.M."/>
            <person name="Barbosa-Neto J.F."/>
            <person name="Bothwell J.H."/>
            <person name="Bouget F.Y."/>
            <person name="Brillet L."/>
            <person name="Cabello-Hurtado F."/>
            <person name="Capella-Gutierrez S."/>
            <person name="Charrier B."/>
            <person name="Cladiere L."/>
            <person name="Cock J.M."/>
            <person name="Coelho S.M."/>
            <person name="Colleoni C."/>
            <person name="Czjzek M."/>
            <person name="Da Silva C."/>
            <person name="Delage L."/>
            <person name="Denoeud F."/>
            <person name="Deschamps P."/>
            <person name="Dittami S.M."/>
            <person name="Gabaldon T."/>
            <person name="Gachon C.M."/>
            <person name="Groisillier A."/>
            <person name="Herve C."/>
            <person name="Jabbari K."/>
            <person name="Katinka M."/>
            <person name="Kloareg B."/>
            <person name="Kowalczyk N."/>
            <person name="Labadie K."/>
            <person name="Leblanc C."/>
            <person name="Lopez P.J."/>
            <person name="McLachlan D.H."/>
            <person name="Meslet-Cladiere L."/>
            <person name="Moustafa A."/>
            <person name="Nehr Z."/>
            <person name="Nyvall Collen P."/>
            <person name="Panaud O."/>
            <person name="Partensky F."/>
            <person name="Poulain J."/>
            <person name="Rensing S.A."/>
            <person name="Rousvoal S."/>
            <person name="Samson G."/>
            <person name="Symeonidi A."/>
            <person name="Weissenbach J."/>
            <person name="Zambounis A."/>
            <person name="Wincker P."/>
            <person name="Boyen C."/>
        </authorList>
    </citation>
    <scope>NUCLEOTIDE SEQUENCE [LARGE SCALE GENOMIC DNA]</scope>
    <source>
        <strain evidence="6">cv. Stackhouse</strain>
    </source>
</reference>
<dbReference type="RefSeq" id="XP_005713287.1">
    <property type="nucleotide sequence ID" value="XM_005713230.1"/>
</dbReference>
<dbReference type="InterPro" id="IPR011047">
    <property type="entry name" value="Quinoprotein_ADH-like_sf"/>
</dbReference>
<feature type="repeat" description="WD" evidence="3">
    <location>
        <begin position="424"/>
        <end position="465"/>
    </location>
</feature>
<dbReference type="InterPro" id="IPR001680">
    <property type="entry name" value="WD40_rpt"/>
</dbReference>
<evidence type="ECO:0000313" key="6">
    <source>
        <dbReference type="Proteomes" id="UP000012073"/>
    </source>
</evidence>
<keyword evidence="1 3" id="KW-0853">WD repeat</keyword>
<dbReference type="EMBL" id="HG001647">
    <property type="protein sequence ID" value="CDF33484.1"/>
    <property type="molecule type" value="Genomic_DNA"/>
</dbReference>
<dbReference type="GeneID" id="17320998"/>
<gene>
    <name evidence="5" type="ORF">CHC_T00008617001</name>
</gene>
<evidence type="ECO:0000256" key="3">
    <source>
        <dbReference type="PROSITE-ProRule" id="PRU00221"/>
    </source>
</evidence>
<accession>R7Q662</accession>
<organism evidence="5 6">
    <name type="scientific">Chondrus crispus</name>
    <name type="common">Carrageen Irish moss</name>
    <name type="synonym">Polymorpha crispa</name>
    <dbReference type="NCBI Taxonomy" id="2769"/>
    <lineage>
        <taxon>Eukaryota</taxon>
        <taxon>Rhodophyta</taxon>
        <taxon>Florideophyceae</taxon>
        <taxon>Rhodymeniophycidae</taxon>
        <taxon>Gigartinales</taxon>
        <taxon>Gigartinaceae</taxon>
        <taxon>Chondrus</taxon>
    </lineage>
</organism>
<feature type="repeat" description="WD" evidence="3">
    <location>
        <begin position="199"/>
        <end position="240"/>
    </location>
</feature>
<dbReference type="Pfam" id="PF00400">
    <property type="entry name" value="WD40"/>
    <property type="match status" value="6"/>
</dbReference>
<feature type="repeat" description="WD" evidence="3">
    <location>
        <begin position="382"/>
        <end position="423"/>
    </location>
</feature>
<dbReference type="AlphaFoldDB" id="R7Q662"/>
<feature type="repeat" description="WD" evidence="3">
    <location>
        <begin position="241"/>
        <end position="282"/>
    </location>
</feature>
<dbReference type="InterPro" id="IPR015943">
    <property type="entry name" value="WD40/YVTN_repeat-like_dom_sf"/>
</dbReference>
<evidence type="ECO:0000256" key="1">
    <source>
        <dbReference type="ARBA" id="ARBA00022574"/>
    </source>
</evidence>
<feature type="compositionally biased region" description="Acidic residues" evidence="4">
    <location>
        <begin position="43"/>
        <end position="61"/>
    </location>
</feature>
<dbReference type="STRING" id="2769.R7Q662"/>
<dbReference type="PRINTS" id="PR00320">
    <property type="entry name" value="GPROTEINBRPT"/>
</dbReference>
<proteinExistence type="predicted"/>
<feature type="repeat" description="WD" evidence="3">
    <location>
        <begin position="113"/>
        <end position="155"/>
    </location>
</feature>
<dbReference type="InterPro" id="IPR051179">
    <property type="entry name" value="WD_repeat_multifunction"/>
</dbReference>
<dbReference type="Gene3D" id="2.130.10.10">
    <property type="entry name" value="YVTN repeat-like/Quinoprotein amine dehydrogenase"/>
    <property type="match status" value="3"/>
</dbReference>
<dbReference type="PROSITE" id="PS50294">
    <property type="entry name" value="WD_REPEATS_REGION"/>
    <property type="match status" value="5"/>
</dbReference>
<dbReference type="InterPro" id="IPR020472">
    <property type="entry name" value="WD40_PAC1"/>
</dbReference>
<keyword evidence="6" id="KW-1185">Reference proteome</keyword>
<feature type="region of interest" description="Disordered" evidence="4">
    <location>
        <begin position="14"/>
        <end position="90"/>
    </location>
</feature>
<dbReference type="PANTHER" id="PTHR19857">
    <property type="entry name" value="MITOCHONDRIAL DIVISION PROTEIN 1-RELATED"/>
    <property type="match status" value="1"/>
</dbReference>
<dbReference type="CDD" id="cd00200">
    <property type="entry name" value="WD40"/>
    <property type="match status" value="1"/>
</dbReference>
<sequence length="466" mass="49056">ASDTPCISLHVVGLNPQKMVQPDNNPPEHVPGGPEVPRGPEEIQQDDDLPQFQEDDAEEVIVLDSADPNQPNHDVDDLEQPSDDINVDGTDAADAEVDGEEMKPLSDDAILVFQEHTSETLAVAASPVNKNIVITGGMDDIGLIWDLELQQSIAKVDGAKDSVSTVAFSHDGRFAAFGSENGAISIVLMDGSTANGTPLDGPGDTIHFLSWHPRGPVLLAGSSDSVAYMWNAAKGSFMMAFAGHEDAVSCGTFSADGKLVITASLDTSVRIWNPTTGATVRRIQTGIDGLRGIFHGADILCLDVGGLDTSASNLIASGCAAGDVFVTHRGTGQIVRRLSRHEGGVESVAFSPELSKPVLLATAGGDGIVRVWDVELGTERCKFTHGGVIAKVVWHPTLPVLVSASSDGSIVLWNALSGQQMRKLEGHESFISDVCFAGGNKFISSTSGDGSVRVFDVRETLETAVV</sequence>
<evidence type="ECO:0000256" key="4">
    <source>
        <dbReference type="SAM" id="MobiDB-lite"/>
    </source>
</evidence>
<dbReference type="Proteomes" id="UP000012073">
    <property type="component" value="Unassembled WGS sequence"/>
</dbReference>
<name>R7Q662_CHOCR</name>
<dbReference type="KEGG" id="ccp:CHC_T00008617001"/>
<evidence type="ECO:0000256" key="2">
    <source>
        <dbReference type="ARBA" id="ARBA00022737"/>
    </source>
</evidence>
<feature type="compositionally biased region" description="Acidic residues" evidence="4">
    <location>
        <begin position="76"/>
        <end position="90"/>
    </location>
</feature>